<name>A0A5Q0H0Y3_SACSY</name>
<dbReference type="CDD" id="cd04791">
    <property type="entry name" value="LanC_SerThrkinase"/>
    <property type="match status" value="1"/>
</dbReference>
<feature type="domain" description="Protein kinase" evidence="1">
    <location>
        <begin position="257"/>
        <end position="523"/>
    </location>
</feature>
<dbReference type="NCBIfam" id="NF038151">
    <property type="entry name" value="lanthi_synth_III"/>
    <property type="match status" value="1"/>
</dbReference>
<dbReference type="InterPro" id="IPR058053">
    <property type="entry name" value="RamC_C"/>
</dbReference>
<accession>A0A5Q0H0Y3</accession>
<reference evidence="3" key="1">
    <citation type="journal article" date="2021" name="Curr. Microbiol.">
        <title>Complete genome of nocamycin-producing strain Saccharothrix syringae NRRL B-16468 reveals the biosynthetic potential for secondary metabolites.</title>
        <authorList>
            <person name="Mo X."/>
            <person name="Yang S."/>
        </authorList>
    </citation>
    <scope>NUCLEOTIDE SEQUENCE [LARGE SCALE GENOMIC DNA]</scope>
    <source>
        <strain evidence="3">ATCC 51364 / DSM 43886 / JCM 6844 / KCTC 9398 / NBRC 14523 / NRRL B-16468 / INA 2240</strain>
    </source>
</reference>
<dbReference type="Gene3D" id="1.10.510.10">
    <property type="entry name" value="Transferase(Phosphotransferase) domain 1"/>
    <property type="match status" value="1"/>
</dbReference>
<dbReference type="Pfam" id="PF00069">
    <property type="entry name" value="Pkinase"/>
    <property type="match status" value="1"/>
</dbReference>
<dbReference type="SMART" id="SM00220">
    <property type="entry name" value="S_TKc"/>
    <property type="match status" value="1"/>
</dbReference>
<dbReference type="GO" id="GO:0004672">
    <property type="term" value="F:protein kinase activity"/>
    <property type="evidence" value="ECO:0007669"/>
    <property type="project" value="InterPro"/>
</dbReference>
<dbReference type="InterPro" id="IPR053524">
    <property type="entry name" value="Aerial_hyphae_peptide-synth"/>
</dbReference>
<dbReference type="PROSITE" id="PS50011">
    <property type="entry name" value="PROTEIN_KINASE_DOM"/>
    <property type="match status" value="1"/>
</dbReference>
<dbReference type="AlphaFoldDB" id="A0A5Q0H0Y3"/>
<dbReference type="OrthoDB" id="1492512at2"/>
<dbReference type="Proteomes" id="UP000325787">
    <property type="component" value="Chromosome"/>
</dbReference>
<dbReference type="InterPro" id="IPR000719">
    <property type="entry name" value="Prot_kinase_dom"/>
</dbReference>
<evidence type="ECO:0000313" key="3">
    <source>
        <dbReference type="Proteomes" id="UP000325787"/>
    </source>
</evidence>
<dbReference type="InterPro" id="IPR057929">
    <property type="entry name" value="RamC_N"/>
</dbReference>
<dbReference type="InterPro" id="IPR011009">
    <property type="entry name" value="Kinase-like_dom_sf"/>
</dbReference>
<dbReference type="SMART" id="SM01260">
    <property type="entry name" value="LANC_like"/>
    <property type="match status" value="1"/>
</dbReference>
<proteinExistence type="predicted"/>
<evidence type="ECO:0000313" key="2">
    <source>
        <dbReference type="EMBL" id="QFZ19926.1"/>
    </source>
</evidence>
<gene>
    <name evidence="2" type="ORF">EKG83_23075</name>
</gene>
<dbReference type="SUPFAM" id="SSF56112">
    <property type="entry name" value="Protein kinase-like (PK-like)"/>
    <property type="match status" value="1"/>
</dbReference>
<sequence length="883" mass="95554">MGAQSPAEGAVRIVVGARGPAVPEGSRWSMDVAYEKFCLADPVFYDSPARVRTGPAEALSAGRVVPHGWVRHENPEWVHLTPTSARLPAQGWKVHVSATPANAVEVLDAVWGYCLPRALPFKFLPDLTALLLRNGKYADRGGSGKFITIYPASTGELEQLLDGLGAALDGQPGPYILNDLRWGAGPLHVRYGAFRRRFCRAPGGERVPAIADPTGRLVPDFRGPYFEVPPWAPVPDFLAERIRARLRDEQAPADFPYTVARPLHFSNGGGVYLATDTRTGRRVVLREARPHAGLDATGRDAVRRLEREQEVLEKLAGTGVVPELYERFTCWEHHFLAEEYVEGATLGRMFVDRYPLIHPEATEADVAEYTAWALDVLDRVREGLRVVHDHGIAFGDLHPHNVIVRPDGQIRFVDFEAASYTTDEQRPGLGAPGFAPPDGRRGTALDRYALACLRVAAFLPLTVVFPLAPDKPRALVETIARRFPVPASYAPEVLAELRPTAPPGRIGALADALDAGDGVWPVLRASLHRGILAGATPERDDRLFPGDIRQFTGNGVGFAHGAAGVLHVLNATGAGRHPEHEDWLLDAVWRGQCGDAVGFFDGLHGVAYALEALGRRDDALTLLDGVPDTALDTASANLFDGLAGIGLNLLHFAGRTGAGEFRARALDVADRLVDCTAVPPDPSAVRRAGLMHGPSGHALFLLRLFEATGDRQFLDLAETALRRDLDRAVALDDGTVQVDEGFRVMPYVATGSAGTGFVLDEFLRHRPDEELAGTLRGIARAATPEFVIGCGLFNGRAGLIAFLARLRDTGRVEHGPVVERHLRRLSWHLLDHRGHAAFPGDQLLRLSMDVATGSAGILLAVAAALDGDHATFPFLSPWEGVTP</sequence>
<dbReference type="SUPFAM" id="SSF158745">
    <property type="entry name" value="LanC-like"/>
    <property type="match status" value="1"/>
</dbReference>
<dbReference type="KEGG" id="ssyi:EKG83_23075"/>
<organism evidence="2 3">
    <name type="scientific">Saccharothrix syringae</name>
    <name type="common">Nocardiopsis syringae</name>
    <dbReference type="NCBI Taxonomy" id="103733"/>
    <lineage>
        <taxon>Bacteria</taxon>
        <taxon>Bacillati</taxon>
        <taxon>Actinomycetota</taxon>
        <taxon>Actinomycetes</taxon>
        <taxon>Pseudonocardiales</taxon>
        <taxon>Pseudonocardiaceae</taxon>
        <taxon>Saccharothrix</taxon>
    </lineage>
</organism>
<dbReference type="GO" id="GO:0031179">
    <property type="term" value="P:peptide modification"/>
    <property type="evidence" value="ECO:0007669"/>
    <property type="project" value="InterPro"/>
</dbReference>
<dbReference type="Pfam" id="PF25816">
    <property type="entry name" value="RamC_N"/>
    <property type="match status" value="1"/>
</dbReference>
<dbReference type="GO" id="GO:0005975">
    <property type="term" value="P:carbohydrate metabolic process"/>
    <property type="evidence" value="ECO:0007669"/>
    <property type="project" value="InterPro"/>
</dbReference>
<evidence type="ECO:0000259" key="1">
    <source>
        <dbReference type="PROSITE" id="PS50011"/>
    </source>
</evidence>
<dbReference type="EMBL" id="CP034550">
    <property type="protein sequence ID" value="QFZ19926.1"/>
    <property type="molecule type" value="Genomic_DNA"/>
</dbReference>
<keyword evidence="3" id="KW-1185">Reference proteome</keyword>
<protein>
    <recommendedName>
        <fullName evidence="1">Protein kinase domain-containing protein</fullName>
    </recommendedName>
</protein>
<dbReference type="Gene3D" id="1.50.10.10">
    <property type="match status" value="1"/>
</dbReference>
<dbReference type="InterPro" id="IPR012341">
    <property type="entry name" value="6hp_glycosidase-like_sf"/>
</dbReference>
<dbReference type="GO" id="GO:0005524">
    <property type="term" value="F:ATP binding"/>
    <property type="evidence" value="ECO:0007669"/>
    <property type="project" value="InterPro"/>
</dbReference>
<dbReference type="Pfam" id="PF05147">
    <property type="entry name" value="LANC_like"/>
    <property type="match status" value="1"/>
</dbReference>
<dbReference type="InterPro" id="IPR007822">
    <property type="entry name" value="LANC-like"/>
</dbReference>